<protein>
    <submittedName>
        <fullName evidence="4">Cupin domain-containing protein</fullName>
    </submittedName>
</protein>
<evidence type="ECO:0000313" key="4">
    <source>
        <dbReference type="EMBL" id="MFC4312324.1"/>
    </source>
</evidence>
<evidence type="ECO:0000256" key="1">
    <source>
        <dbReference type="ARBA" id="ARBA00022723"/>
    </source>
</evidence>
<dbReference type="PANTHER" id="PTHR35848:SF6">
    <property type="entry name" value="CUPIN TYPE-2 DOMAIN-CONTAINING PROTEIN"/>
    <property type="match status" value="1"/>
</dbReference>
<dbReference type="InterPro" id="IPR051610">
    <property type="entry name" value="GPI/OXD"/>
</dbReference>
<organism evidence="4 5">
    <name type="scientific">Steroidobacter flavus</name>
    <dbReference type="NCBI Taxonomy" id="1842136"/>
    <lineage>
        <taxon>Bacteria</taxon>
        <taxon>Pseudomonadati</taxon>
        <taxon>Pseudomonadota</taxon>
        <taxon>Gammaproteobacteria</taxon>
        <taxon>Steroidobacterales</taxon>
        <taxon>Steroidobacteraceae</taxon>
        <taxon>Steroidobacter</taxon>
    </lineage>
</organism>
<proteinExistence type="predicted"/>
<gene>
    <name evidence="4" type="ORF">ACFPN2_24795</name>
</gene>
<evidence type="ECO:0000256" key="2">
    <source>
        <dbReference type="SAM" id="SignalP"/>
    </source>
</evidence>
<comment type="caution">
    <text evidence="4">The sequence shown here is derived from an EMBL/GenBank/DDBJ whole genome shotgun (WGS) entry which is preliminary data.</text>
</comment>
<keyword evidence="2" id="KW-0732">Signal</keyword>
<dbReference type="Gene3D" id="2.60.120.10">
    <property type="entry name" value="Jelly Rolls"/>
    <property type="match status" value="2"/>
</dbReference>
<feature type="domain" description="Cupin type-2" evidence="3">
    <location>
        <begin position="77"/>
        <end position="143"/>
    </location>
</feature>
<sequence length="304" mass="32972">MTSRAFIALLLVSSATFAADTPRPSTSSPLERQIAHTDPATFRSMTGVHGGAGSMEFGVLLGSDALSTNLIFLHRGVIQPRSGIGQHFHNYCEEMFLILDGEAEFTIDGRTSLIKGPAGAPNRQGHSHAIYNPTDRPLQWLNINVGTSKTYDAFDLGDARLGAQLDPVPQFISMRLDRDLLKPVDAMNGGKGRVHYRRALEPSVFFTAWSYVDHLVLPPGTSVGPQSLADMSEMYYVIAGTGIVNVDAERASIRGGDAIAIDVGHSKDFRNDSDVPLELLIVGVARDMAAKTALLHQPRPPRNR</sequence>
<dbReference type="InterPro" id="IPR011051">
    <property type="entry name" value="RmlC_Cupin_sf"/>
</dbReference>
<dbReference type="PANTHER" id="PTHR35848">
    <property type="entry name" value="OXALATE-BINDING PROTEIN"/>
    <property type="match status" value="1"/>
</dbReference>
<dbReference type="InterPro" id="IPR013096">
    <property type="entry name" value="Cupin_2"/>
</dbReference>
<dbReference type="EMBL" id="JBHSDU010000014">
    <property type="protein sequence ID" value="MFC4312324.1"/>
    <property type="molecule type" value="Genomic_DNA"/>
</dbReference>
<dbReference type="InterPro" id="IPR014710">
    <property type="entry name" value="RmlC-like_jellyroll"/>
</dbReference>
<dbReference type="RefSeq" id="WP_380601613.1">
    <property type="nucleotide sequence ID" value="NZ_JBHSDU010000014.1"/>
</dbReference>
<keyword evidence="5" id="KW-1185">Reference proteome</keyword>
<feature type="domain" description="Cupin type-2" evidence="3">
    <location>
        <begin position="215"/>
        <end position="282"/>
    </location>
</feature>
<evidence type="ECO:0000313" key="5">
    <source>
        <dbReference type="Proteomes" id="UP001595904"/>
    </source>
</evidence>
<evidence type="ECO:0000259" key="3">
    <source>
        <dbReference type="Pfam" id="PF07883"/>
    </source>
</evidence>
<accession>A0ABV8T142</accession>
<feature type="signal peptide" evidence="2">
    <location>
        <begin position="1"/>
        <end position="18"/>
    </location>
</feature>
<feature type="chain" id="PRO_5046634670" evidence="2">
    <location>
        <begin position="19"/>
        <end position="304"/>
    </location>
</feature>
<dbReference type="Pfam" id="PF07883">
    <property type="entry name" value="Cupin_2"/>
    <property type="match status" value="2"/>
</dbReference>
<dbReference type="SUPFAM" id="SSF51182">
    <property type="entry name" value="RmlC-like cupins"/>
    <property type="match status" value="1"/>
</dbReference>
<dbReference type="Proteomes" id="UP001595904">
    <property type="component" value="Unassembled WGS sequence"/>
</dbReference>
<reference evidence="5" key="1">
    <citation type="journal article" date="2019" name="Int. J. Syst. Evol. Microbiol.">
        <title>The Global Catalogue of Microorganisms (GCM) 10K type strain sequencing project: providing services to taxonomists for standard genome sequencing and annotation.</title>
        <authorList>
            <consortium name="The Broad Institute Genomics Platform"/>
            <consortium name="The Broad Institute Genome Sequencing Center for Infectious Disease"/>
            <person name="Wu L."/>
            <person name="Ma J."/>
        </authorList>
    </citation>
    <scope>NUCLEOTIDE SEQUENCE [LARGE SCALE GENOMIC DNA]</scope>
    <source>
        <strain evidence="5">CGMCC 1.10759</strain>
    </source>
</reference>
<keyword evidence="1" id="KW-0479">Metal-binding</keyword>
<name>A0ABV8T142_9GAMM</name>